<dbReference type="EMBL" id="JBCLYO010000003">
    <property type="protein sequence ID" value="KAL0092142.1"/>
    <property type="molecule type" value="Genomic_DNA"/>
</dbReference>
<evidence type="ECO:0000256" key="2">
    <source>
        <dbReference type="SAM" id="MobiDB-lite"/>
    </source>
</evidence>
<keyword evidence="1" id="KW-0175">Coiled coil</keyword>
<protein>
    <submittedName>
        <fullName evidence="3">Uncharacterized protein</fullName>
    </submittedName>
</protein>
<proteinExistence type="predicted"/>
<evidence type="ECO:0000313" key="4">
    <source>
        <dbReference type="Proteomes" id="UP001448207"/>
    </source>
</evidence>
<evidence type="ECO:0000313" key="3">
    <source>
        <dbReference type="EMBL" id="KAL0092142.1"/>
    </source>
</evidence>
<feature type="region of interest" description="Disordered" evidence="2">
    <location>
        <begin position="334"/>
        <end position="354"/>
    </location>
</feature>
<evidence type="ECO:0000256" key="1">
    <source>
        <dbReference type="SAM" id="Coils"/>
    </source>
</evidence>
<name>A0ABR3B7V0_PHYBL</name>
<organism evidence="3 4">
    <name type="scientific">Phycomyces blakesleeanus</name>
    <dbReference type="NCBI Taxonomy" id="4837"/>
    <lineage>
        <taxon>Eukaryota</taxon>
        <taxon>Fungi</taxon>
        <taxon>Fungi incertae sedis</taxon>
        <taxon>Mucoromycota</taxon>
        <taxon>Mucoromycotina</taxon>
        <taxon>Mucoromycetes</taxon>
        <taxon>Mucorales</taxon>
        <taxon>Phycomycetaceae</taxon>
        <taxon>Phycomyces</taxon>
    </lineage>
</organism>
<reference evidence="3 4" key="1">
    <citation type="submission" date="2024-04" db="EMBL/GenBank/DDBJ databases">
        <title>Symmetric and asymmetric DNA N6-adenine methylation regulates different biological responses in Mucorales.</title>
        <authorList>
            <consortium name="Lawrence Berkeley National Laboratory"/>
            <person name="Lax C."/>
            <person name="Mondo S.J."/>
            <person name="Osorio-Concepcion M."/>
            <person name="Muszewska A."/>
            <person name="Corrochano-Luque M."/>
            <person name="Gutierrez G."/>
            <person name="Riley R."/>
            <person name="Lipzen A."/>
            <person name="Guo J."/>
            <person name="Hundley H."/>
            <person name="Amirebrahimi M."/>
            <person name="Ng V."/>
            <person name="Lorenzo-Gutierrez D."/>
            <person name="Binder U."/>
            <person name="Yang J."/>
            <person name="Song Y."/>
            <person name="Canovas D."/>
            <person name="Navarro E."/>
            <person name="Freitag M."/>
            <person name="Gabaldon T."/>
            <person name="Grigoriev I.V."/>
            <person name="Corrochano L.M."/>
            <person name="Nicolas F.E."/>
            <person name="Garre V."/>
        </authorList>
    </citation>
    <scope>NUCLEOTIDE SEQUENCE [LARGE SCALE GENOMIC DNA]</scope>
    <source>
        <strain evidence="3 4">L51</strain>
    </source>
</reference>
<keyword evidence="4" id="KW-1185">Reference proteome</keyword>
<comment type="caution">
    <text evidence="3">The sequence shown here is derived from an EMBL/GenBank/DDBJ whole genome shotgun (WGS) entry which is preliminary data.</text>
</comment>
<accession>A0ABR3B7V0</accession>
<sequence>MTFNNFKFVSVDPTQPAPRGRQLHQAIANENVETIEIPVISCDEVPIPDKVQEVENFEDDEEPENNAGVESSSERANDRIWCKNATKLFLKVVLDTDIYIKTRSAGGHKRKIGHLWDNFLVTFKSEPEFKSLPRSFRRVVDSSKCNSKFRSLKKTYKKATDKVLAHTSRGITRSRPPWFDEMCQIFSNCDSVQTAVEEPSATRSGSTSFRVPLTTSRNQIQPLNVDHNDPIFDLIASVCTSVTKEVRVSVREFAEAFLDTIEEKAEKKRRVDAKMELKLRKVVALEKRVELMEREAEDRALERERKEKKDAALLSHYKTMNEILSILAKRSVQSSNSQNNKKENGSTGRSVLSFSSPSKTARISVSLSVLTVIVSQLSIYGLCKAQQVVTFNNILSVFIVKRYLHMSLNCDTR</sequence>
<feature type="compositionally biased region" description="Polar residues" evidence="2">
    <location>
        <begin position="345"/>
        <end position="354"/>
    </location>
</feature>
<feature type="coiled-coil region" evidence="1">
    <location>
        <begin position="275"/>
        <end position="309"/>
    </location>
</feature>
<gene>
    <name evidence="3" type="ORF">J3Q64DRAFT_1727307</name>
</gene>
<dbReference type="Proteomes" id="UP001448207">
    <property type="component" value="Unassembled WGS sequence"/>
</dbReference>